<feature type="compositionally biased region" description="Polar residues" evidence="1">
    <location>
        <begin position="139"/>
        <end position="155"/>
    </location>
</feature>
<gene>
    <name evidence="3" type="ORF">HK097_010542</name>
</gene>
<feature type="transmembrane region" description="Helical" evidence="2">
    <location>
        <begin position="16"/>
        <end position="37"/>
    </location>
</feature>
<dbReference type="Proteomes" id="UP001212841">
    <property type="component" value="Unassembled WGS sequence"/>
</dbReference>
<dbReference type="EMBL" id="JADGJD010000793">
    <property type="protein sequence ID" value="KAJ3048427.1"/>
    <property type="molecule type" value="Genomic_DNA"/>
</dbReference>
<feature type="region of interest" description="Disordered" evidence="1">
    <location>
        <begin position="289"/>
        <end position="385"/>
    </location>
</feature>
<evidence type="ECO:0000313" key="4">
    <source>
        <dbReference type="Proteomes" id="UP001212841"/>
    </source>
</evidence>
<evidence type="ECO:0000256" key="2">
    <source>
        <dbReference type="SAM" id="Phobius"/>
    </source>
</evidence>
<keyword evidence="2" id="KW-1133">Transmembrane helix</keyword>
<feature type="region of interest" description="Disordered" evidence="1">
    <location>
        <begin position="133"/>
        <end position="199"/>
    </location>
</feature>
<keyword evidence="4" id="KW-1185">Reference proteome</keyword>
<keyword evidence="2" id="KW-0812">Transmembrane</keyword>
<protein>
    <submittedName>
        <fullName evidence="3">Uncharacterized protein</fullName>
    </submittedName>
</protein>
<reference evidence="3" key="1">
    <citation type="submission" date="2020-05" db="EMBL/GenBank/DDBJ databases">
        <title>Phylogenomic resolution of chytrid fungi.</title>
        <authorList>
            <person name="Stajich J.E."/>
            <person name="Amses K."/>
            <person name="Simmons R."/>
            <person name="Seto K."/>
            <person name="Myers J."/>
            <person name="Bonds A."/>
            <person name="Quandt C.A."/>
            <person name="Barry K."/>
            <person name="Liu P."/>
            <person name="Grigoriev I."/>
            <person name="Longcore J.E."/>
            <person name="James T.Y."/>
        </authorList>
    </citation>
    <scope>NUCLEOTIDE SEQUENCE</scope>
    <source>
        <strain evidence="3">JEL0318</strain>
    </source>
</reference>
<feature type="compositionally biased region" description="Polar residues" evidence="1">
    <location>
        <begin position="163"/>
        <end position="188"/>
    </location>
</feature>
<keyword evidence="2" id="KW-0472">Membrane</keyword>
<comment type="caution">
    <text evidence="3">The sequence shown here is derived from an EMBL/GenBank/DDBJ whole genome shotgun (WGS) entry which is preliminary data.</text>
</comment>
<proteinExistence type="predicted"/>
<organism evidence="3 4">
    <name type="scientific">Rhizophlyctis rosea</name>
    <dbReference type="NCBI Taxonomy" id="64517"/>
    <lineage>
        <taxon>Eukaryota</taxon>
        <taxon>Fungi</taxon>
        <taxon>Fungi incertae sedis</taxon>
        <taxon>Chytridiomycota</taxon>
        <taxon>Chytridiomycota incertae sedis</taxon>
        <taxon>Chytridiomycetes</taxon>
        <taxon>Rhizophlyctidales</taxon>
        <taxon>Rhizophlyctidaceae</taxon>
        <taxon>Rhizophlyctis</taxon>
    </lineage>
</organism>
<accession>A0AAD5S7C4</accession>
<feature type="compositionally biased region" description="Polar residues" evidence="1">
    <location>
        <begin position="336"/>
        <end position="347"/>
    </location>
</feature>
<dbReference type="AlphaFoldDB" id="A0AAD5S7C4"/>
<evidence type="ECO:0000256" key="1">
    <source>
        <dbReference type="SAM" id="MobiDB-lite"/>
    </source>
</evidence>
<sequence length="406" mass="44892">MNGDKLFRKDPQLAKYGYYSSILELFIAAGVPMIWLLSQYRMAHYISEFANQQYYGGRLRNAGTTMQICPPKGAYHEPRMGDDDRVWGPVLAHCENKGSIINLEDLEKELDAIYEEQLRVAAVAAAAAASLTSSSVSVDNTQNDNQPLDNTQRPHTPSPPPSDNTQNDNSPLHNTQRQNNTQPLNNTAKPAPNPESLQFTPHVGYQDAAVPAESSGQGPAVSHYLPQKANVESTASFEGQEQTEGDSGTISNVTSVVGRLSGTGDDQIVIIGAIRDEWEIPVAKVLGEEDREDVKSPQSSRRSETPWTFSARHLPLTPTQSPPHDNTQRPHHFQRPHNTQRQDGTPNPRTPFRPALTPTVPSTPPTTPRADRKLMKGLPQSWNEGDKRLLCDSFSFHEIPPDRTVN</sequence>
<name>A0AAD5S7C4_9FUNG</name>
<evidence type="ECO:0000313" key="3">
    <source>
        <dbReference type="EMBL" id="KAJ3048427.1"/>
    </source>
</evidence>
<feature type="compositionally biased region" description="Polar residues" evidence="1">
    <location>
        <begin position="296"/>
        <end position="308"/>
    </location>
</feature>